<evidence type="ECO:0000313" key="2">
    <source>
        <dbReference type="EMBL" id="OGG72470.1"/>
    </source>
</evidence>
<dbReference type="AlphaFoldDB" id="A0A1F6EFQ5"/>
<dbReference type="Proteomes" id="UP000177306">
    <property type="component" value="Unassembled WGS sequence"/>
</dbReference>
<feature type="region of interest" description="Disordered" evidence="1">
    <location>
        <begin position="100"/>
        <end position="138"/>
    </location>
</feature>
<reference evidence="2 3" key="1">
    <citation type="journal article" date="2016" name="Nat. Commun.">
        <title>Thousands of microbial genomes shed light on interconnected biogeochemical processes in an aquifer system.</title>
        <authorList>
            <person name="Anantharaman K."/>
            <person name="Brown C.T."/>
            <person name="Hug L.A."/>
            <person name="Sharon I."/>
            <person name="Castelle C.J."/>
            <person name="Probst A.J."/>
            <person name="Thomas B.C."/>
            <person name="Singh A."/>
            <person name="Wilkins M.J."/>
            <person name="Karaoz U."/>
            <person name="Brodie E.L."/>
            <person name="Williams K.H."/>
            <person name="Hubbard S.S."/>
            <person name="Banfield J.F."/>
        </authorList>
    </citation>
    <scope>NUCLEOTIDE SEQUENCE [LARGE SCALE GENOMIC DNA]</scope>
</reference>
<name>A0A1F6EFQ5_9BACT</name>
<sequence>MGSMAKPIPGHIGYYIVEPFDPTDRRTLVRVLLDMSWWSRYLYKRRRLVSIGERQPKGFTAPEEFFLYECPNCGPVLTYPHGHYGRIECTPCVLEGLHPQPDSSAQGPIVAHGAEEESPTPDTAQNATAGTEYRGYEA</sequence>
<accession>A0A1F6EFQ5</accession>
<dbReference type="EMBL" id="MFLY01000050">
    <property type="protein sequence ID" value="OGG72470.1"/>
    <property type="molecule type" value="Genomic_DNA"/>
</dbReference>
<feature type="compositionally biased region" description="Polar residues" evidence="1">
    <location>
        <begin position="120"/>
        <end position="129"/>
    </location>
</feature>
<evidence type="ECO:0000256" key="1">
    <source>
        <dbReference type="SAM" id="MobiDB-lite"/>
    </source>
</evidence>
<evidence type="ECO:0000313" key="3">
    <source>
        <dbReference type="Proteomes" id="UP000177306"/>
    </source>
</evidence>
<protein>
    <submittedName>
        <fullName evidence="2">Uncharacterized protein</fullName>
    </submittedName>
</protein>
<comment type="caution">
    <text evidence="2">The sequence shown here is derived from an EMBL/GenBank/DDBJ whole genome shotgun (WGS) entry which is preliminary data.</text>
</comment>
<proteinExistence type="predicted"/>
<organism evidence="2 3">
    <name type="scientific">Candidatus Kaiserbacteria bacterium RIFCSPLOWO2_01_FULL_53_17</name>
    <dbReference type="NCBI Taxonomy" id="1798511"/>
    <lineage>
        <taxon>Bacteria</taxon>
        <taxon>Candidatus Kaiseribacteriota</taxon>
    </lineage>
</organism>
<gene>
    <name evidence="2" type="ORF">A3A38_02185</name>
</gene>